<keyword evidence="5" id="KW-0238">DNA-binding</keyword>
<evidence type="ECO:0000256" key="1">
    <source>
        <dbReference type="ARBA" id="ARBA00022723"/>
    </source>
</evidence>
<protein>
    <recommendedName>
        <fullName evidence="14">Nuclear receptor</fullName>
    </recommendedName>
</protein>
<evidence type="ECO:0000256" key="8">
    <source>
        <dbReference type="ARBA" id="ARBA00023242"/>
    </source>
</evidence>
<dbReference type="PROSITE" id="PS51030">
    <property type="entry name" value="NUCLEAR_REC_DBD_2"/>
    <property type="match status" value="1"/>
</dbReference>
<feature type="region of interest" description="Disordered" evidence="9">
    <location>
        <begin position="79"/>
        <end position="104"/>
    </location>
</feature>
<dbReference type="InterPro" id="IPR035500">
    <property type="entry name" value="NHR-like_dom_sf"/>
</dbReference>
<keyword evidence="8" id="KW-0539">Nucleus</keyword>
<dbReference type="GO" id="GO:0008270">
    <property type="term" value="F:zinc ion binding"/>
    <property type="evidence" value="ECO:0007669"/>
    <property type="project" value="UniProtKB-KW"/>
</dbReference>
<dbReference type="InterPro" id="IPR001628">
    <property type="entry name" value="Znf_hrmn_rcpt"/>
</dbReference>
<feature type="non-terminal residue" evidence="12">
    <location>
        <position position="367"/>
    </location>
</feature>
<dbReference type="SUPFAM" id="SSF48508">
    <property type="entry name" value="Nuclear receptor ligand-binding domain"/>
    <property type="match status" value="1"/>
</dbReference>
<dbReference type="Pfam" id="PF00104">
    <property type="entry name" value="Hormone_recep"/>
    <property type="match status" value="1"/>
</dbReference>
<dbReference type="Pfam" id="PF00105">
    <property type="entry name" value="zf-C4"/>
    <property type="match status" value="1"/>
</dbReference>
<dbReference type="GO" id="GO:0043565">
    <property type="term" value="F:sequence-specific DNA binding"/>
    <property type="evidence" value="ECO:0007669"/>
    <property type="project" value="InterPro"/>
</dbReference>
<name>A0AAN5CUS9_9BILA</name>
<feature type="compositionally biased region" description="Polar residues" evidence="9">
    <location>
        <begin position="88"/>
        <end position="98"/>
    </location>
</feature>
<dbReference type="GO" id="GO:0005634">
    <property type="term" value="C:nucleus"/>
    <property type="evidence" value="ECO:0007669"/>
    <property type="project" value="TreeGrafter"/>
</dbReference>
<evidence type="ECO:0000313" key="13">
    <source>
        <dbReference type="Proteomes" id="UP001328107"/>
    </source>
</evidence>
<dbReference type="PANTHER" id="PTHR46011">
    <property type="entry name" value="NUCLEAR HORMONE RECEPTOR FAMILY MEMBER NHR-86-RELATED"/>
    <property type="match status" value="1"/>
</dbReference>
<feature type="domain" description="Nuclear receptor" evidence="10">
    <location>
        <begin position="3"/>
        <end position="79"/>
    </location>
</feature>
<evidence type="ECO:0000256" key="9">
    <source>
        <dbReference type="SAM" id="MobiDB-lite"/>
    </source>
</evidence>
<dbReference type="AlphaFoldDB" id="A0AAN5CUS9"/>
<evidence type="ECO:0000256" key="4">
    <source>
        <dbReference type="ARBA" id="ARBA00023015"/>
    </source>
</evidence>
<evidence type="ECO:0008006" key="14">
    <source>
        <dbReference type="Google" id="ProtNLM"/>
    </source>
</evidence>
<reference evidence="13" key="1">
    <citation type="submission" date="2022-10" db="EMBL/GenBank/DDBJ databases">
        <title>Genome assembly of Pristionchus species.</title>
        <authorList>
            <person name="Yoshida K."/>
            <person name="Sommer R.J."/>
        </authorList>
    </citation>
    <scope>NUCLEOTIDE SEQUENCE [LARGE SCALE GENOMIC DNA]</scope>
    <source>
        <strain evidence="13">RS5460</strain>
    </source>
</reference>
<keyword evidence="3" id="KW-0862">Zinc</keyword>
<keyword evidence="1" id="KW-0479">Metal-binding</keyword>
<evidence type="ECO:0000259" key="10">
    <source>
        <dbReference type="PROSITE" id="PS51030"/>
    </source>
</evidence>
<dbReference type="Gene3D" id="3.30.50.10">
    <property type="entry name" value="Erythroid Transcription Factor GATA-1, subunit A"/>
    <property type="match status" value="1"/>
</dbReference>
<evidence type="ECO:0000259" key="11">
    <source>
        <dbReference type="PROSITE" id="PS51843"/>
    </source>
</evidence>
<dbReference type="EMBL" id="BTRK01000005">
    <property type="protein sequence ID" value="GMR51002.1"/>
    <property type="molecule type" value="Genomic_DNA"/>
</dbReference>
<dbReference type="PANTHER" id="PTHR46011:SF6">
    <property type="entry name" value="HIGH ZINC ACTIVATED NUCLEAR RECEPTOR PROTEIN"/>
    <property type="match status" value="1"/>
</dbReference>
<keyword evidence="4" id="KW-0805">Transcription regulation</keyword>
<dbReference type="Proteomes" id="UP001328107">
    <property type="component" value="Unassembled WGS sequence"/>
</dbReference>
<dbReference type="PRINTS" id="PR00047">
    <property type="entry name" value="STROIDFINGER"/>
</dbReference>
<evidence type="ECO:0000256" key="5">
    <source>
        <dbReference type="ARBA" id="ARBA00023125"/>
    </source>
</evidence>
<keyword evidence="6" id="KW-0804">Transcription</keyword>
<keyword evidence="7" id="KW-0675">Receptor</keyword>
<dbReference type="InterPro" id="IPR013088">
    <property type="entry name" value="Znf_NHR/GATA"/>
</dbReference>
<evidence type="ECO:0000313" key="12">
    <source>
        <dbReference type="EMBL" id="GMR51002.1"/>
    </source>
</evidence>
<feature type="domain" description="NR LBD" evidence="11">
    <location>
        <begin position="103"/>
        <end position="367"/>
    </location>
</feature>
<dbReference type="GO" id="GO:0003700">
    <property type="term" value="F:DNA-binding transcription factor activity"/>
    <property type="evidence" value="ECO:0007669"/>
    <property type="project" value="InterPro"/>
</dbReference>
<accession>A0AAN5CUS9</accession>
<dbReference type="SMART" id="SM00399">
    <property type="entry name" value="ZnF_C4"/>
    <property type="match status" value="1"/>
</dbReference>
<comment type="caution">
    <text evidence="12">The sequence shown here is derived from an EMBL/GenBank/DDBJ whole genome shotgun (WGS) entry which is preliminary data.</text>
</comment>
<dbReference type="SUPFAM" id="SSF57716">
    <property type="entry name" value="Glucocorticoid receptor-like (DNA-binding domain)"/>
    <property type="match status" value="1"/>
</dbReference>
<evidence type="ECO:0000256" key="6">
    <source>
        <dbReference type="ARBA" id="ARBA00023163"/>
    </source>
</evidence>
<dbReference type="InterPro" id="IPR000536">
    <property type="entry name" value="Nucl_hrmn_rcpt_lig-bd"/>
</dbReference>
<dbReference type="Gene3D" id="1.10.565.10">
    <property type="entry name" value="Retinoid X Receptor"/>
    <property type="match status" value="1"/>
</dbReference>
<evidence type="ECO:0000256" key="7">
    <source>
        <dbReference type="ARBA" id="ARBA00023170"/>
    </source>
</evidence>
<keyword evidence="13" id="KW-1185">Reference proteome</keyword>
<sequence>MEDNRCLVCADSISATKLGIDACRACADFFIRTKIAGRQFTCRQGSNNCVITKDDKFTCRRCRFDRCVEAGMSYDLPQRRKPKRKVLRSSSLDNQASSSKDHRQGSLIDAMGREYKASCERRLIQEKEYVAKHNLQMFPHPTEKLYAANFVPLYELFRIAVKESTSLLQNVFSDFGCFPINHQGSPFKNFITKFSMIECVYLSKKYFKDGSVFMASLITCADINNSEQWVHCDSIVDRKEDFQTSVKGFTNEHSEIFYPMSRMNDLTEREFYVLAILNYCDVDLSRELPDEIIERAQIIRARMFEELQNYYRKVMKLSDFSKRIGKLMALAHGARETFFKMCEELRMYATMFDLYSDDRLFRELFAE</sequence>
<dbReference type="PROSITE" id="PS51843">
    <property type="entry name" value="NR_LBD"/>
    <property type="match status" value="1"/>
</dbReference>
<gene>
    <name evidence="12" type="ORF">PMAYCL1PPCAC_21197</name>
</gene>
<evidence type="ECO:0000256" key="2">
    <source>
        <dbReference type="ARBA" id="ARBA00022771"/>
    </source>
</evidence>
<evidence type="ECO:0000256" key="3">
    <source>
        <dbReference type="ARBA" id="ARBA00022833"/>
    </source>
</evidence>
<organism evidence="12 13">
    <name type="scientific">Pristionchus mayeri</name>
    <dbReference type="NCBI Taxonomy" id="1317129"/>
    <lineage>
        <taxon>Eukaryota</taxon>
        <taxon>Metazoa</taxon>
        <taxon>Ecdysozoa</taxon>
        <taxon>Nematoda</taxon>
        <taxon>Chromadorea</taxon>
        <taxon>Rhabditida</taxon>
        <taxon>Rhabditina</taxon>
        <taxon>Diplogasteromorpha</taxon>
        <taxon>Diplogasteroidea</taxon>
        <taxon>Neodiplogasteridae</taxon>
        <taxon>Pristionchus</taxon>
    </lineage>
</organism>
<keyword evidence="2" id="KW-0863">Zinc-finger</keyword>
<proteinExistence type="predicted"/>